<dbReference type="RefSeq" id="XP_030747710.1">
    <property type="nucleotide sequence ID" value="XM_030891850.1"/>
</dbReference>
<dbReference type="InterPro" id="IPR003591">
    <property type="entry name" value="Leu-rich_rpt_typical-subtyp"/>
</dbReference>
<dbReference type="InterPro" id="IPR032675">
    <property type="entry name" value="LRR_dom_sf"/>
</dbReference>
<dbReference type="Gene3D" id="3.80.10.10">
    <property type="entry name" value="Ribonuclease Inhibitor"/>
    <property type="match status" value="2"/>
</dbReference>
<dbReference type="PANTHER" id="PTHR45712:SF22">
    <property type="entry name" value="INSULIN-LIKE GROWTH FACTOR-BINDING PROTEIN COMPLEX ACID LABILE SUBUNIT"/>
    <property type="match status" value="1"/>
</dbReference>
<keyword evidence="2" id="KW-0677">Repeat</keyword>
<dbReference type="Pfam" id="PF13855">
    <property type="entry name" value="LRR_8"/>
    <property type="match status" value="2"/>
</dbReference>
<dbReference type="InterPro" id="IPR050333">
    <property type="entry name" value="SLRP"/>
</dbReference>
<dbReference type="RefSeq" id="XP_030747708.1">
    <property type="nucleotide sequence ID" value="XM_030891848.1"/>
</dbReference>
<keyword evidence="4" id="KW-0732">Signal</keyword>
<reference evidence="6 7" key="1">
    <citation type="submission" date="2025-04" db="UniProtKB">
        <authorList>
            <consortium name="RefSeq"/>
        </authorList>
    </citation>
    <scope>IDENTIFICATION</scope>
    <source>
        <tissue evidence="6 7">Gonads</tissue>
    </source>
</reference>
<evidence type="ECO:0000313" key="5">
    <source>
        <dbReference type="Proteomes" id="UP000504635"/>
    </source>
</evidence>
<proteinExistence type="predicted"/>
<dbReference type="SUPFAM" id="SSF52058">
    <property type="entry name" value="L domain-like"/>
    <property type="match status" value="1"/>
</dbReference>
<evidence type="ECO:0000256" key="1">
    <source>
        <dbReference type="ARBA" id="ARBA00022614"/>
    </source>
</evidence>
<gene>
    <name evidence="6 7" type="primary">LOC115876164</name>
</gene>
<accession>A0A6J2X8Z7</accession>
<evidence type="ECO:0000256" key="3">
    <source>
        <dbReference type="SAM" id="Phobius"/>
    </source>
</evidence>
<dbReference type="InterPro" id="IPR001611">
    <property type="entry name" value="Leu-rich_rpt"/>
</dbReference>
<dbReference type="GeneID" id="115876164"/>
<organism evidence="5 6">
    <name type="scientific">Sitophilus oryzae</name>
    <name type="common">Rice weevil</name>
    <name type="synonym">Curculio oryzae</name>
    <dbReference type="NCBI Taxonomy" id="7048"/>
    <lineage>
        <taxon>Eukaryota</taxon>
        <taxon>Metazoa</taxon>
        <taxon>Ecdysozoa</taxon>
        <taxon>Arthropoda</taxon>
        <taxon>Hexapoda</taxon>
        <taxon>Insecta</taxon>
        <taxon>Pterygota</taxon>
        <taxon>Neoptera</taxon>
        <taxon>Endopterygota</taxon>
        <taxon>Coleoptera</taxon>
        <taxon>Polyphaga</taxon>
        <taxon>Cucujiformia</taxon>
        <taxon>Curculionidae</taxon>
        <taxon>Dryophthorinae</taxon>
        <taxon>Sitophilus</taxon>
    </lineage>
</organism>
<keyword evidence="3" id="KW-0472">Membrane</keyword>
<feature type="transmembrane region" description="Helical" evidence="3">
    <location>
        <begin position="517"/>
        <end position="539"/>
    </location>
</feature>
<dbReference type="KEGG" id="soy:115876164"/>
<evidence type="ECO:0000256" key="2">
    <source>
        <dbReference type="ARBA" id="ARBA00022737"/>
    </source>
</evidence>
<keyword evidence="3" id="KW-0812">Transmembrane</keyword>
<dbReference type="SMART" id="SM00369">
    <property type="entry name" value="LRR_TYP"/>
    <property type="match status" value="6"/>
</dbReference>
<keyword evidence="1" id="KW-0433">Leucine-rich repeat</keyword>
<feature type="chain" id="PRO_5044642825" evidence="4">
    <location>
        <begin position="23"/>
        <end position="554"/>
    </location>
</feature>
<dbReference type="Proteomes" id="UP000504635">
    <property type="component" value="Unplaced"/>
</dbReference>
<dbReference type="PANTHER" id="PTHR45712">
    <property type="entry name" value="AGAP008170-PA"/>
    <property type="match status" value="1"/>
</dbReference>
<sequence>MLPSHVLWFVTLILSVLNVSESQKCEERSINYKLLKSDSDGSRSRSANFCSNITLNYDIDYYSRLRASPYFALIITNSSFPILSASDIDFNRFQQVSLLNNSINKIKPSFFGRFQNVYDLDLSKNNISNIGGIFFKLDNLKKINLSENSIAILPEHSFVGPKYLEVVDVSRNKISYVPTGVFQYHLSLKEIYLNNNLLTTITTSVFENVRLSLVDLSSNVLNEIIHNTPERINISALYISNTSLNNEKLAKIPDQFNPVELTVLDLSHNKISVLSHDTFKDMINLRELYLDDNLLDTVEYESRNNWINVFSMKKLTNVSLDNNFWNCADLKDVIQTATSRNASVTPGYRFNGTDLLGIPCKIETSIQDGQSSFRDIEDFLKSSNYLKQQQDNINIQFKNIAQRFDNMDLENKIKNILKKYLENSHITNNNTPEKISNTDQLQVKKYEQTSENSIENQKQTASPVDSIKNKLSQMSIYMKNLTELTLLKMNTSSKELYDPAERLTQQKPEIGESSSSVIFSNILQVCLLVVMICFCYITYKKNKTANQREELGLV</sequence>
<dbReference type="PROSITE" id="PS51450">
    <property type="entry name" value="LRR"/>
    <property type="match status" value="1"/>
</dbReference>
<evidence type="ECO:0000313" key="6">
    <source>
        <dbReference type="RefSeq" id="XP_030747708.1"/>
    </source>
</evidence>
<name>A0A6J2X8Z7_SITOR</name>
<keyword evidence="3" id="KW-1133">Transmembrane helix</keyword>
<feature type="signal peptide" evidence="4">
    <location>
        <begin position="1"/>
        <end position="22"/>
    </location>
</feature>
<evidence type="ECO:0000313" key="7">
    <source>
        <dbReference type="RefSeq" id="XP_030747710.1"/>
    </source>
</evidence>
<dbReference type="AlphaFoldDB" id="A0A6J2X8Z7"/>
<dbReference type="OrthoDB" id="676979at2759"/>
<evidence type="ECO:0000256" key="4">
    <source>
        <dbReference type="SAM" id="SignalP"/>
    </source>
</evidence>
<protein>
    <submittedName>
        <fullName evidence="6 7">Leucine-rich repeat-containing G-protein coupled receptor 5-like</fullName>
    </submittedName>
</protein>
<keyword evidence="5" id="KW-1185">Reference proteome</keyword>